<sequence>MGPSTADGQTFAVPATTSFHGKAGRGDTEIPVRRLNPPRPMSIPMAEPSRGPSAEMLSWACDTAIGTPAHKLLARCRKNVAIGNARVWNTIAVCVEDYVQENPSVSRETVNSSDDSLRIA</sequence>
<proteinExistence type="predicted"/>
<comment type="caution">
    <text evidence="2">The sequence shown here is derived from an EMBL/GenBank/DDBJ whole genome shotgun (WGS) entry which is preliminary data.</text>
</comment>
<dbReference type="Proteomes" id="UP001221757">
    <property type="component" value="Unassembled WGS sequence"/>
</dbReference>
<evidence type="ECO:0000313" key="3">
    <source>
        <dbReference type="Proteomes" id="UP001221757"/>
    </source>
</evidence>
<accession>A0AAD7D2U5</accession>
<reference evidence="2" key="1">
    <citation type="submission" date="2023-03" db="EMBL/GenBank/DDBJ databases">
        <title>Massive genome expansion in bonnet fungi (Mycena s.s.) driven by repeated elements and novel gene families across ecological guilds.</title>
        <authorList>
            <consortium name="Lawrence Berkeley National Laboratory"/>
            <person name="Harder C.B."/>
            <person name="Miyauchi S."/>
            <person name="Viragh M."/>
            <person name="Kuo A."/>
            <person name="Thoen E."/>
            <person name="Andreopoulos B."/>
            <person name="Lu D."/>
            <person name="Skrede I."/>
            <person name="Drula E."/>
            <person name="Henrissat B."/>
            <person name="Morin E."/>
            <person name="Kohler A."/>
            <person name="Barry K."/>
            <person name="LaButti K."/>
            <person name="Morin E."/>
            <person name="Salamov A."/>
            <person name="Lipzen A."/>
            <person name="Mereny Z."/>
            <person name="Hegedus B."/>
            <person name="Baldrian P."/>
            <person name="Stursova M."/>
            <person name="Weitz H."/>
            <person name="Taylor A."/>
            <person name="Grigoriev I.V."/>
            <person name="Nagy L.G."/>
            <person name="Martin F."/>
            <person name="Kauserud H."/>
        </authorList>
    </citation>
    <scope>NUCLEOTIDE SEQUENCE</scope>
    <source>
        <strain evidence="2">CBHHK067</strain>
    </source>
</reference>
<dbReference type="AlphaFoldDB" id="A0AAD7D2U5"/>
<protein>
    <submittedName>
        <fullName evidence="2">Uncharacterized protein</fullName>
    </submittedName>
</protein>
<name>A0AAD7D2U5_MYCRO</name>
<evidence type="ECO:0000313" key="2">
    <source>
        <dbReference type="EMBL" id="KAJ7676143.1"/>
    </source>
</evidence>
<organism evidence="2 3">
    <name type="scientific">Mycena rosella</name>
    <name type="common">Pink bonnet</name>
    <name type="synonym">Agaricus rosellus</name>
    <dbReference type="NCBI Taxonomy" id="1033263"/>
    <lineage>
        <taxon>Eukaryota</taxon>
        <taxon>Fungi</taxon>
        <taxon>Dikarya</taxon>
        <taxon>Basidiomycota</taxon>
        <taxon>Agaricomycotina</taxon>
        <taxon>Agaricomycetes</taxon>
        <taxon>Agaricomycetidae</taxon>
        <taxon>Agaricales</taxon>
        <taxon>Marasmiineae</taxon>
        <taxon>Mycenaceae</taxon>
        <taxon>Mycena</taxon>
    </lineage>
</organism>
<dbReference type="EMBL" id="JARKIE010000146">
    <property type="protein sequence ID" value="KAJ7676143.1"/>
    <property type="molecule type" value="Genomic_DNA"/>
</dbReference>
<feature type="region of interest" description="Disordered" evidence="1">
    <location>
        <begin position="1"/>
        <end position="53"/>
    </location>
</feature>
<evidence type="ECO:0000256" key="1">
    <source>
        <dbReference type="SAM" id="MobiDB-lite"/>
    </source>
</evidence>
<gene>
    <name evidence="2" type="ORF">B0H17DRAFT_1140116</name>
</gene>
<keyword evidence="3" id="KW-1185">Reference proteome</keyword>